<proteinExistence type="predicted"/>
<organism evidence="1 2">
    <name type="scientific">Chitinophaga eiseniae</name>
    <dbReference type="NCBI Taxonomy" id="634771"/>
    <lineage>
        <taxon>Bacteria</taxon>
        <taxon>Pseudomonadati</taxon>
        <taxon>Bacteroidota</taxon>
        <taxon>Chitinophagia</taxon>
        <taxon>Chitinophagales</taxon>
        <taxon>Chitinophagaceae</taxon>
        <taxon>Chitinophaga</taxon>
    </lineage>
</organism>
<sequence length="283" mass="30855">MKKQQLFILVIAGLLATAGCRQKTQVVPSEGSDTPQTSSIINGPVTDTINWHRDDLGNIHNGGLDTLKSLPSFPAVPMAQARPVVQTYISSKGLGPNYAFDGQVYNEVLTNIPSVAQLNAEVYIDQAYNNGRINSNQRQSLLQLNNILKGNNIDNILVNLVSFESSILSTNTLTQNEKLPITGTIAVAKASIAYWKNVVNNSNNPWHTTPGGTISLMSAVSSSYWDAWGWWMGFTKLTDAQLDNIAAAYNVQLNFFTRLFVRYKAGEILATVMSALAEAGITM</sequence>
<dbReference type="PROSITE" id="PS51257">
    <property type="entry name" value="PROKAR_LIPOPROTEIN"/>
    <property type="match status" value="1"/>
</dbReference>
<reference evidence="2" key="1">
    <citation type="submission" date="2017-02" db="EMBL/GenBank/DDBJ databases">
        <authorList>
            <person name="Varghese N."/>
            <person name="Submissions S."/>
        </authorList>
    </citation>
    <scope>NUCLEOTIDE SEQUENCE [LARGE SCALE GENOMIC DNA]</scope>
    <source>
        <strain evidence="2">DSM 22224</strain>
    </source>
</reference>
<gene>
    <name evidence="1" type="ORF">SAMN04488128_103748</name>
</gene>
<name>A0A1T4SXI7_9BACT</name>
<accession>A0A1T4SXI7</accession>
<dbReference type="RefSeq" id="WP_078671074.1">
    <property type="nucleotide sequence ID" value="NZ_FUWZ01000003.1"/>
</dbReference>
<evidence type="ECO:0000313" key="2">
    <source>
        <dbReference type="Proteomes" id="UP000190367"/>
    </source>
</evidence>
<protein>
    <submittedName>
        <fullName evidence="1">Uncharacterized protein</fullName>
    </submittedName>
</protein>
<dbReference type="AlphaFoldDB" id="A0A1T4SXI7"/>
<evidence type="ECO:0000313" key="1">
    <source>
        <dbReference type="EMBL" id="SKA32980.1"/>
    </source>
</evidence>
<keyword evidence="2" id="KW-1185">Reference proteome</keyword>
<dbReference type="Proteomes" id="UP000190367">
    <property type="component" value="Unassembled WGS sequence"/>
</dbReference>
<dbReference type="EMBL" id="FUWZ01000003">
    <property type="protein sequence ID" value="SKA32980.1"/>
    <property type="molecule type" value="Genomic_DNA"/>
</dbReference>